<gene>
    <name evidence="2" type="ORF">DFR85_03010</name>
</gene>
<proteinExistence type="predicted"/>
<dbReference type="InterPro" id="IPR044992">
    <property type="entry name" value="ChyE-like"/>
</dbReference>
<protein>
    <submittedName>
        <fullName evidence="2">GMP synthase</fullName>
    </submittedName>
</protein>
<dbReference type="InterPro" id="IPR017926">
    <property type="entry name" value="GATASE"/>
</dbReference>
<dbReference type="PANTHER" id="PTHR42695:SF5">
    <property type="entry name" value="GLUTAMINE AMIDOTRANSFERASE YLR126C-RELATED"/>
    <property type="match status" value="1"/>
</dbReference>
<keyword evidence="3" id="KW-1185">Reference proteome</keyword>
<dbReference type="OrthoDB" id="7388at2157"/>
<feature type="domain" description="Glutamine amidotransferase" evidence="1">
    <location>
        <begin position="30"/>
        <end position="166"/>
    </location>
</feature>
<dbReference type="PANTHER" id="PTHR42695">
    <property type="entry name" value="GLUTAMINE AMIDOTRANSFERASE YLR126C-RELATED"/>
    <property type="match status" value="1"/>
</dbReference>
<dbReference type="RefSeq" id="WP_110269621.1">
    <property type="nucleotide sequence ID" value="NZ_CP029289.2"/>
</dbReference>
<organism evidence="2 3">
    <name type="scientific">Acidianus brierleyi</name>
    <dbReference type="NCBI Taxonomy" id="41673"/>
    <lineage>
        <taxon>Archaea</taxon>
        <taxon>Thermoproteota</taxon>
        <taxon>Thermoprotei</taxon>
        <taxon>Sulfolobales</taxon>
        <taxon>Sulfolobaceae</taxon>
        <taxon>Acidianus</taxon>
    </lineage>
</organism>
<dbReference type="GO" id="GO:0005829">
    <property type="term" value="C:cytosol"/>
    <property type="evidence" value="ECO:0007669"/>
    <property type="project" value="TreeGrafter"/>
</dbReference>
<dbReference type="Gene3D" id="3.40.50.880">
    <property type="match status" value="1"/>
</dbReference>
<dbReference type="SUPFAM" id="SSF52317">
    <property type="entry name" value="Class I glutamine amidotransferase-like"/>
    <property type="match status" value="1"/>
</dbReference>
<dbReference type="InterPro" id="IPR029062">
    <property type="entry name" value="Class_I_gatase-like"/>
</dbReference>
<name>A0A2U9ICK3_9CREN</name>
<dbReference type="AlphaFoldDB" id="A0A2U9ICK3"/>
<sequence>MKYLIVKNYPIEGPGVLKEILRGEIKEIMAEDLHDEDFDALIIMGGPMGVYEKDKFPFLQKEIEIIRSSFEKGKRILGICLGSQLLSASLGGEVIKGQFGSEIGIKKVKFIGDLSYLGDANVFQWHGDTFSLPENAELLAYSEKYFQAFRLGKALGLQFHLEVNSSIVKDWLKEYGGDENLITDVSKNEIKLRELLEKIINYWLKL</sequence>
<dbReference type="Proteomes" id="UP000248044">
    <property type="component" value="Chromosome"/>
</dbReference>
<dbReference type="EMBL" id="CP029289">
    <property type="protein sequence ID" value="AWR93737.1"/>
    <property type="molecule type" value="Genomic_DNA"/>
</dbReference>
<dbReference type="Pfam" id="PF00117">
    <property type="entry name" value="GATase"/>
    <property type="match status" value="1"/>
</dbReference>
<evidence type="ECO:0000313" key="2">
    <source>
        <dbReference type="EMBL" id="AWR93737.1"/>
    </source>
</evidence>
<accession>A0A2U9ICK3</accession>
<evidence type="ECO:0000259" key="1">
    <source>
        <dbReference type="Pfam" id="PF00117"/>
    </source>
</evidence>
<dbReference type="CDD" id="cd01741">
    <property type="entry name" value="GATase1_1"/>
    <property type="match status" value="1"/>
</dbReference>
<dbReference type="PROSITE" id="PS51273">
    <property type="entry name" value="GATASE_TYPE_1"/>
    <property type="match status" value="1"/>
</dbReference>
<reference evidence="2 3" key="1">
    <citation type="submission" date="2018-05" db="EMBL/GenBank/DDBJ databases">
        <title>Complete Genome Sequences of Extremely Thermoacidophilic, Metal-Mobilizing Type-Strain Members of the Archaeal Family Sulfolobaceae: Acidianus brierleyi DSM-1651T, Acidianus sulfidivorans DSM-18786T, Metallosphaera hakonensis DSM-7519T, and Metallosphaera prunae DSM-10039T.</title>
        <authorList>
            <person name="Counts J.A."/>
            <person name="Kelly R.M."/>
        </authorList>
    </citation>
    <scope>NUCLEOTIDE SEQUENCE [LARGE SCALE GENOMIC DNA]</scope>
    <source>
        <strain evidence="2 3">DSM 1651</strain>
    </source>
</reference>
<evidence type="ECO:0000313" key="3">
    <source>
        <dbReference type="Proteomes" id="UP000248044"/>
    </source>
</evidence>
<dbReference type="KEGG" id="abri:DFR85_03010"/>
<dbReference type="GeneID" id="36831092"/>